<dbReference type="InterPro" id="IPR011032">
    <property type="entry name" value="GroES-like_sf"/>
</dbReference>
<accession>A0A0D1J5L7</accession>
<dbReference type="SMART" id="SM00829">
    <property type="entry name" value="PKS_ER"/>
    <property type="match status" value="1"/>
</dbReference>
<dbReference type="Gene3D" id="3.40.50.720">
    <property type="entry name" value="NAD(P)-binding Rossmann-like Domain"/>
    <property type="match status" value="1"/>
</dbReference>
<evidence type="ECO:0000259" key="1">
    <source>
        <dbReference type="SMART" id="SM00829"/>
    </source>
</evidence>
<dbReference type="Pfam" id="PF13602">
    <property type="entry name" value="ADH_zinc_N_2"/>
    <property type="match status" value="1"/>
</dbReference>
<reference evidence="2 3" key="1">
    <citation type="submission" date="2015-01" db="EMBL/GenBank/DDBJ databases">
        <title>Genome sequence of Mycobacterium llatzerense and Mycobacterium immunogenum recovered from brain abscess.</title>
        <authorList>
            <person name="Greninger A.L."/>
            <person name="Langelier C."/>
            <person name="Cunningham G."/>
            <person name="Chiu C.Y."/>
            <person name="Miller S."/>
        </authorList>
    </citation>
    <scope>NUCLEOTIDE SEQUENCE [LARGE SCALE GENOMIC DNA]</scope>
    <source>
        <strain evidence="2 3">CLUC14</strain>
    </source>
</reference>
<dbReference type="PATRIC" id="fig|280871.6.peg.2358"/>
<gene>
    <name evidence="2" type="ORF">TL10_11375</name>
</gene>
<dbReference type="GO" id="GO:0016491">
    <property type="term" value="F:oxidoreductase activity"/>
    <property type="evidence" value="ECO:0007669"/>
    <property type="project" value="InterPro"/>
</dbReference>
<dbReference type="Pfam" id="PF08240">
    <property type="entry name" value="ADH_N"/>
    <property type="match status" value="1"/>
</dbReference>
<dbReference type="EMBL" id="JXST01000013">
    <property type="protein sequence ID" value="KIU16893.1"/>
    <property type="molecule type" value="Genomic_DNA"/>
</dbReference>
<evidence type="ECO:0000313" key="3">
    <source>
        <dbReference type="Proteomes" id="UP000032221"/>
    </source>
</evidence>
<dbReference type="PANTHER" id="PTHR11695">
    <property type="entry name" value="ALCOHOL DEHYDROGENASE RELATED"/>
    <property type="match status" value="1"/>
</dbReference>
<dbReference type="PANTHER" id="PTHR11695:SF294">
    <property type="entry name" value="RETICULON-4-INTERACTING PROTEIN 1, MITOCHONDRIAL"/>
    <property type="match status" value="1"/>
</dbReference>
<dbReference type="Gene3D" id="3.90.180.10">
    <property type="entry name" value="Medium-chain alcohol dehydrogenases, catalytic domain"/>
    <property type="match status" value="1"/>
</dbReference>
<dbReference type="SUPFAM" id="SSF51735">
    <property type="entry name" value="NAD(P)-binding Rossmann-fold domains"/>
    <property type="match status" value="1"/>
</dbReference>
<dbReference type="SUPFAM" id="SSF50129">
    <property type="entry name" value="GroES-like"/>
    <property type="match status" value="1"/>
</dbReference>
<keyword evidence="3" id="KW-1185">Reference proteome</keyword>
<dbReference type="CDD" id="cd08267">
    <property type="entry name" value="MDR1"/>
    <property type="match status" value="1"/>
</dbReference>
<dbReference type="InterPro" id="IPR036291">
    <property type="entry name" value="NAD(P)-bd_dom_sf"/>
</dbReference>
<organism evidence="2 3">
    <name type="scientific">Mycolicibacterium llatzerense</name>
    <dbReference type="NCBI Taxonomy" id="280871"/>
    <lineage>
        <taxon>Bacteria</taxon>
        <taxon>Bacillati</taxon>
        <taxon>Actinomycetota</taxon>
        <taxon>Actinomycetes</taxon>
        <taxon>Mycobacteriales</taxon>
        <taxon>Mycobacteriaceae</taxon>
        <taxon>Mycolicibacterium</taxon>
    </lineage>
</organism>
<proteinExistence type="predicted"/>
<feature type="domain" description="Enoyl reductase (ER)" evidence="1">
    <location>
        <begin position="12"/>
        <end position="321"/>
    </location>
</feature>
<evidence type="ECO:0000313" key="2">
    <source>
        <dbReference type="EMBL" id="KIU16893.1"/>
    </source>
</evidence>
<comment type="caution">
    <text evidence="2">The sequence shown here is derived from an EMBL/GenBank/DDBJ whole genome shotgun (WGS) entry which is preliminary data.</text>
</comment>
<dbReference type="InterPro" id="IPR020843">
    <property type="entry name" value="ER"/>
</dbReference>
<protein>
    <submittedName>
        <fullName evidence="2">Oxidoreductase</fullName>
    </submittedName>
</protein>
<sequence length="323" mass="34653">MRAMAQRSWNTGEPLELIELPTPEPRADEVRVSVQSIGLNPADCQMLIAPPMRLLARALGPKPPVVLGLDFAGTVDAVGPKVRDVRPGDRVVGSTDFSRGQRGCFAEAAVVRADQVCHVPDAVDLDTAVALAIPGVTAHRTVVDIGHLRRVEPSQRRVLVLGASGAVGQLTVQIAKHEGAVVVGVCSTKNVELVKELGADIVLDYTRGDVLEQARQYGPFQIVADCADAYSRRKCLSLLSAQGRYVMVSMHNVADAVYTLIPPFQARTILGRPTRDRLAPLMAAADAGQLTVNIAQHLPLTSLQEAVDLSESHRMTGKLILHP</sequence>
<dbReference type="InterPro" id="IPR050700">
    <property type="entry name" value="YIM1/Zinc_Alcohol_DH_Fams"/>
</dbReference>
<name>A0A0D1J5L7_9MYCO</name>
<dbReference type="OrthoDB" id="9801186at2"/>
<dbReference type="STRING" id="280871.TL10_11375"/>
<dbReference type="Proteomes" id="UP000032221">
    <property type="component" value="Unassembled WGS sequence"/>
</dbReference>
<dbReference type="InterPro" id="IPR013154">
    <property type="entry name" value="ADH-like_N"/>
</dbReference>
<dbReference type="AlphaFoldDB" id="A0A0D1J5L7"/>